<keyword evidence="2" id="KW-0238">DNA-binding</keyword>
<keyword evidence="3" id="KW-0804">Transcription</keyword>
<evidence type="ECO:0000256" key="2">
    <source>
        <dbReference type="ARBA" id="ARBA00023125"/>
    </source>
</evidence>
<evidence type="ECO:0000259" key="4">
    <source>
        <dbReference type="PROSITE" id="PS50043"/>
    </source>
</evidence>
<sequence>MRTTTSEFILAIHDASMYLSPADFHRWSLSEIRSYIDFDFAIWGGGNGDSRQLHMATVLDQVDTFFETWETVKHHDPYADLVIGNTGRTWSIEEVPGFRHSEAYSEHWGRYSARQMVSTMEVDPYTGLHIFVTLARENPDALFTRDEVSAKNLITQHLFLASRHNDMHYLRARQAPAAFVDQRGLLHASLPEFCALMVSEWGRQAGYRLPEPVTQALWNTGHCQSRHLSLNAERYNHRLLVRAAETPSVTLSPRETEIAWMYAQGNSYKRVAQRVGVSPTTVRTHLARVYQKLGVSDKGSLAIWLKENQGNPEP</sequence>
<accession>A0ABS3BGA6</accession>
<evidence type="ECO:0000313" key="6">
    <source>
        <dbReference type="Proteomes" id="UP000664344"/>
    </source>
</evidence>
<gene>
    <name evidence="5" type="ORF">JYP53_11510</name>
</gene>
<evidence type="ECO:0000313" key="5">
    <source>
        <dbReference type="EMBL" id="MBN7770527.1"/>
    </source>
</evidence>
<reference evidence="5 6" key="1">
    <citation type="submission" date="2021-02" db="EMBL/GenBank/DDBJ databases">
        <title>PHA producing bacteria isolated from coastal sediment in Guangdong, Shenzhen.</title>
        <authorList>
            <person name="Zheng W."/>
            <person name="Yu S."/>
            <person name="Huang Y."/>
        </authorList>
    </citation>
    <scope>NUCLEOTIDE SEQUENCE [LARGE SCALE GENOMIC DNA]</scope>
    <source>
        <strain evidence="5 6">TN21-5</strain>
    </source>
</reference>
<evidence type="ECO:0000256" key="1">
    <source>
        <dbReference type="ARBA" id="ARBA00023015"/>
    </source>
</evidence>
<organism evidence="5 6">
    <name type="scientific">Marinobacter daepoensis</name>
    <dbReference type="NCBI Taxonomy" id="262077"/>
    <lineage>
        <taxon>Bacteria</taxon>
        <taxon>Pseudomonadati</taxon>
        <taxon>Pseudomonadota</taxon>
        <taxon>Gammaproteobacteria</taxon>
        <taxon>Pseudomonadales</taxon>
        <taxon>Marinobacteraceae</taxon>
        <taxon>Marinobacter</taxon>
    </lineage>
</organism>
<dbReference type="CDD" id="cd06170">
    <property type="entry name" value="LuxR_C_like"/>
    <property type="match status" value="1"/>
</dbReference>
<feature type="domain" description="HTH luxR-type" evidence="4">
    <location>
        <begin position="244"/>
        <end position="309"/>
    </location>
</feature>
<dbReference type="Proteomes" id="UP000664344">
    <property type="component" value="Unassembled WGS sequence"/>
</dbReference>
<dbReference type="PANTHER" id="PTHR44688">
    <property type="entry name" value="DNA-BINDING TRANSCRIPTIONAL ACTIVATOR DEVR_DOSR"/>
    <property type="match status" value="1"/>
</dbReference>
<evidence type="ECO:0000256" key="3">
    <source>
        <dbReference type="ARBA" id="ARBA00023163"/>
    </source>
</evidence>
<dbReference type="SMART" id="SM00421">
    <property type="entry name" value="HTH_LUXR"/>
    <property type="match status" value="1"/>
</dbReference>
<dbReference type="PANTHER" id="PTHR44688:SF16">
    <property type="entry name" value="DNA-BINDING TRANSCRIPTIONAL ACTIVATOR DEVR_DOSR"/>
    <property type="match status" value="1"/>
</dbReference>
<comment type="caution">
    <text evidence="5">The sequence shown here is derived from an EMBL/GenBank/DDBJ whole genome shotgun (WGS) entry which is preliminary data.</text>
</comment>
<dbReference type="SUPFAM" id="SSF46894">
    <property type="entry name" value="C-terminal effector domain of the bipartite response regulators"/>
    <property type="match status" value="1"/>
</dbReference>
<dbReference type="Gene3D" id="1.10.10.10">
    <property type="entry name" value="Winged helix-like DNA-binding domain superfamily/Winged helix DNA-binding domain"/>
    <property type="match status" value="1"/>
</dbReference>
<protein>
    <submittedName>
        <fullName evidence="5">Helix-turn-helix transcriptional regulator</fullName>
    </submittedName>
</protein>
<dbReference type="InterPro" id="IPR016032">
    <property type="entry name" value="Sig_transdc_resp-reg_C-effctor"/>
</dbReference>
<dbReference type="PROSITE" id="PS50043">
    <property type="entry name" value="HTH_LUXR_2"/>
    <property type="match status" value="1"/>
</dbReference>
<keyword evidence="6" id="KW-1185">Reference proteome</keyword>
<dbReference type="InterPro" id="IPR000792">
    <property type="entry name" value="Tscrpt_reg_LuxR_C"/>
</dbReference>
<dbReference type="InterPro" id="IPR036388">
    <property type="entry name" value="WH-like_DNA-bd_sf"/>
</dbReference>
<dbReference type="EMBL" id="JAFKDB010000016">
    <property type="protein sequence ID" value="MBN7770527.1"/>
    <property type="molecule type" value="Genomic_DNA"/>
</dbReference>
<name>A0ABS3BGA6_9GAMM</name>
<dbReference type="PROSITE" id="PS00622">
    <property type="entry name" value="HTH_LUXR_1"/>
    <property type="match status" value="1"/>
</dbReference>
<dbReference type="Pfam" id="PF00196">
    <property type="entry name" value="GerE"/>
    <property type="match status" value="1"/>
</dbReference>
<proteinExistence type="predicted"/>
<dbReference type="PRINTS" id="PR00038">
    <property type="entry name" value="HTHLUXR"/>
</dbReference>
<keyword evidence="1" id="KW-0805">Transcription regulation</keyword>
<dbReference type="RefSeq" id="WP_029655240.1">
    <property type="nucleotide sequence ID" value="NZ_JAFKDB010000016.1"/>
</dbReference>